<dbReference type="Gene3D" id="3.40.50.300">
    <property type="entry name" value="P-loop containing nucleotide triphosphate hydrolases"/>
    <property type="match status" value="1"/>
</dbReference>
<dbReference type="AlphaFoldDB" id="A0A2K9NBQ6"/>
<feature type="domain" description="NadR/Ttd14 AAA" evidence="1">
    <location>
        <begin position="7"/>
        <end position="156"/>
    </location>
</feature>
<proteinExistence type="predicted"/>
<dbReference type="KEGG" id="ncb:C0V82_10300"/>
<protein>
    <recommendedName>
        <fullName evidence="1">NadR/Ttd14 AAA domain-containing protein</fullName>
    </recommendedName>
</protein>
<dbReference type="Proteomes" id="UP000234752">
    <property type="component" value="Chromosome eg_1"/>
</dbReference>
<evidence type="ECO:0000313" key="3">
    <source>
        <dbReference type="Proteomes" id="UP000234752"/>
    </source>
</evidence>
<keyword evidence="3" id="KW-1185">Reference proteome</keyword>
<reference evidence="2 3" key="1">
    <citation type="submission" date="2017-12" db="EMBL/GenBank/DDBJ databases">
        <title>Genomes of bacteria within cyanobacterial aggregates.</title>
        <authorList>
            <person name="Cai H."/>
        </authorList>
    </citation>
    <scope>NUCLEOTIDE SEQUENCE [LARGE SCALE GENOMIC DNA]</scope>
    <source>
        <strain evidence="2 3">TH16</strain>
    </source>
</reference>
<evidence type="ECO:0000313" key="2">
    <source>
        <dbReference type="EMBL" id="AUN30583.1"/>
    </source>
</evidence>
<dbReference type="Pfam" id="PF13521">
    <property type="entry name" value="AAA_28"/>
    <property type="match status" value="1"/>
</dbReference>
<dbReference type="SUPFAM" id="SSF52540">
    <property type="entry name" value="P-loop containing nucleoside triphosphate hydrolases"/>
    <property type="match status" value="1"/>
</dbReference>
<dbReference type="OrthoDB" id="7351510at2"/>
<dbReference type="RefSeq" id="WP_102112265.1">
    <property type="nucleotide sequence ID" value="NZ_BMGN01000002.1"/>
</dbReference>
<sequence>MMERRPRIGITGSAGTGKTSLVEAVSDLLHLPVRREAMRDRLMAGFDPHALSRDGHRRMIAGDADDLALDLARAQDGLVTDRTPLDMASFWLVNGFAVDDPAATEALLARAVCGMADYDLVVLLPWGVRPVAADGVRSTNPWMQLHFQTVLEGLCRLYVAPDRLLHASPMAGTEMLAMLIRDRVCR</sequence>
<organism evidence="2 3">
    <name type="scientific">Niveispirillum cyanobacteriorum</name>
    <dbReference type="NCBI Taxonomy" id="1612173"/>
    <lineage>
        <taxon>Bacteria</taxon>
        <taxon>Pseudomonadati</taxon>
        <taxon>Pseudomonadota</taxon>
        <taxon>Alphaproteobacteria</taxon>
        <taxon>Rhodospirillales</taxon>
        <taxon>Azospirillaceae</taxon>
        <taxon>Niveispirillum</taxon>
    </lineage>
</organism>
<dbReference type="EMBL" id="CP025611">
    <property type="protein sequence ID" value="AUN30583.1"/>
    <property type="molecule type" value="Genomic_DNA"/>
</dbReference>
<gene>
    <name evidence="2" type="ORF">C0V82_10300</name>
</gene>
<evidence type="ECO:0000259" key="1">
    <source>
        <dbReference type="Pfam" id="PF13521"/>
    </source>
</evidence>
<dbReference type="InterPro" id="IPR027417">
    <property type="entry name" value="P-loop_NTPase"/>
</dbReference>
<accession>A0A2K9NBQ6</accession>
<name>A0A2K9NBQ6_9PROT</name>
<dbReference type="InterPro" id="IPR038727">
    <property type="entry name" value="NadR/Ttd14_AAA_dom"/>
</dbReference>